<evidence type="ECO:0000313" key="2">
    <source>
        <dbReference type="Proteomes" id="UP000323225"/>
    </source>
</evidence>
<evidence type="ECO:0000313" key="1">
    <source>
        <dbReference type="EMBL" id="KAA1253404.1"/>
    </source>
</evidence>
<dbReference type="EMBL" id="VUAA01000022">
    <property type="protein sequence ID" value="KAA1253404.1"/>
    <property type="molecule type" value="Genomic_DNA"/>
</dbReference>
<sequence>MTIDVVKDLQSTFTSFPDGYKKFVGEILPSYGETEWRELVAYFGSILSGLVFKPDSKYNDLMEELLPIAIKCEYQSNCDDPQVLKYFRSKYINELFFKNNGHLLTRKVFESVKDYLFEPKNYHSKARWCVPYFVDVMNTNDIMQFLRIKPESPENKLSEMIDSGMVDRVFIKALLESRCFQHLPDDIRNANAEAGLMLNAHNLKHLNEENRSKYLHLVCFDSNPLLTKHHPNTLDIEKIKWIDFVNKDPRCLRFVPRVHLLCKSLFPDDYLFELLKKNQCYFYARYRLVSFINEIAPERLTYEFCKKIKESGFHEQHHLVVCQVLKNKG</sequence>
<reference evidence="1 2" key="1">
    <citation type="submission" date="2019-09" db="EMBL/GenBank/DDBJ databases">
        <authorList>
            <person name="Kritzky A."/>
            <person name="Schelkanova E.Y."/>
            <person name="Alkhova Z.V."/>
            <person name="Smirnova N.I."/>
        </authorList>
    </citation>
    <scope>NUCLEOTIDE SEQUENCE [LARGE SCALE GENOMIC DNA]</scope>
    <source>
        <strain evidence="1 2">M1526</strain>
    </source>
</reference>
<gene>
    <name evidence="1" type="ORF">F0M16_17885</name>
</gene>
<name>A0A5Q6PEU7_VIBCL</name>
<proteinExistence type="predicted"/>
<dbReference type="Proteomes" id="UP000323225">
    <property type="component" value="Unassembled WGS sequence"/>
</dbReference>
<comment type="caution">
    <text evidence="1">The sequence shown here is derived from an EMBL/GenBank/DDBJ whole genome shotgun (WGS) entry which is preliminary data.</text>
</comment>
<protein>
    <submittedName>
        <fullName evidence="1">Uncharacterized protein</fullName>
    </submittedName>
</protein>
<dbReference type="AlphaFoldDB" id="A0A5Q6PEU7"/>
<organism evidence="1 2">
    <name type="scientific">Vibrio cholerae</name>
    <dbReference type="NCBI Taxonomy" id="666"/>
    <lineage>
        <taxon>Bacteria</taxon>
        <taxon>Pseudomonadati</taxon>
        <taxon>Pseudomonadota</taxon>
        <taxon>Gammaproteobacteria</taxon>
        <taxon>Vibrionales</taxon>
        <taxon>Vibrionaceae</taxon>
        <taxon>Vibrio</taxon>
    </lineage>
</organism>
<accession>A0A5Q6PEU7</accession>